<dbReference type="PANTHER" id="PTHR39198">
    <property type="entry name" value="HYPOTHETICAL MEMBRANE PROTEIN, CONSERVED"/>
    <property type="match status" value="1"/>
</dbReference>
<dbReference type="PANTHER" id="PTHR39198:SF1">
    <property type="entry name" value="ALPHA-GALACTOSIDASE NEW3 DOMAIN-CONTAINING PROTEIN"/>
    <property type="match status" value="1"/>
</dbReference>
<feature type="domain" description="Alpha-galactosidase NEW3" evidence="2">
    <location>
        <begin position="269"/>
        <end position="343"/>
    </location>
</feature>
<dbReference type="Gene3D" id="2.60.40.10">
    <property type="entry name" value="Immunoglobulins"/>
    <property type="match status" value="1"/>
</dbReference>
<keyword evidence="1" id="KW-0472">Membrane</keyword>
<name>A0A2U2PLB9_9SPHI</name>
<evidence type="ECO:0000313" key="4">
    <source>
        <dbReference type="Proteomes" id="UP000245647"/>
    </source>
</evidence>
<dbReference type="Pfam" id="PF10633">
    <property type="entry name" value="NPCBM_assoc"/>
    <property type="match status" value="2"/>
</dbReference>
<protein>
    <recommendedName>
        <fullName evidence="2">Alpha-galactosidase NEW3 domain-containing protein</fullName>
    </recommendedName>
</protein>
<dbReference type="InterPro" id="IPR013783">
    <property type="entry name" value="Ig-like_fold"/>
</dbReference>
<dbReference type="EMBL" id="QEAS01000002">
    <property type="protein sequence ID" value="PWG82190.1"/>
    <property type="molecule type" value="Genomic_DNA"/>
</dbReference>
<comment type="caution">
    <text evidence="3">The sequence shown here is derived from an EMBL/GenBank/DDBJ whole genome shotgun (WGS) entry which is preliminary data.</text>
</comment>
<evidence type="ECO:0000259" key="2">
    <source>
        <dbReference type="Pfam" id="PF10633"/>
    </source>
</evidence>
<proteinExistence type="predicted"/>
<accession>A0A2U2PLB9</accession>
<evidence type="ECO:0000313" key="3">
    <source>
        <dbReference type="EMBL" id="PWG82190.1"/>
    </source>
</evidence>
<feature type="domain" description="Alpha-galactosidase NEW3" evidence="2">
    <location>
        <begin position="171"/>
        <end position="234"/>
    </location>
</feature>
<feature type="transmembrane region" description="Helical" evidence="1">
    <location>
        <begin position="12"/>
        <end position="29"/>
    </location>
</feature>
<keyword evidence="1" id="KW-1133">Transmembrane helix</keyword>
<keyword evidence="4" id="KW-1185">Reference proteome</keyword>
<feature type="transmembrane region" description="Helical" evidence="1">
    <location>
        <begin position="362"/>
        <end position="382"/>
    </location>
</feature>
<evidence type="ECO:0000256" key="1">
    <source>
        <dbReference type="SAM" id="Phobius"/>
    </source>
</evidence>
<organism evidence="3 4">
    <name type="scientific">Pararcticibacter amylolyticus</name>
    <dbReference type="NCBI Taxonomy" id="2173175"/>
    <lineage>
        <taxon>Bacteria</taxon>
        <taxon>Pseudomonadati</taxon>
        <taxon>Bacteroidota</taxon>
        <taxon>Sphingobacteriia</taxon>
        <taxon>Sphingobacteriales</taxon>
        <taxon>Sphingobacteriaceae</taxon>
        <taxon>Pararcticibacter</taxon>
    </lineage>
</organism>
<dbReference type="RefSeq" id="WP_109414468.1">
    <property type="nucleotide sequence ID" value="NZ_QEAS01000002.1"/>
</dbReference>
<dbReference type="AlphaFoldDB" id="A0A2U2PLB9"/>
<dbReference type="OrthoDB" id="8631677at2"/>
<keyword evidence="1" id="KW-0812">Transmembrane</keyword>
<dbReference type="Proteomes" id="UP000245647">
    <property type="component" value="Unassembled WGS sequence"/>
</dbReference>
<dbReference type="InterPro" id="IPR018905">
    <property type="entry name" value="A-galactase_NEW3"/>
</dbReference>
<reference evidence="3 4" key="1">
    <citation type="submission" date="2018-04" db="EMBL/GenBank/DDBJ databases">
        <title>Pedobacter chongqingensis sp. nov., isolated from a rottenly hemp rope.</title>
        <authorList>
            <person name="Cai Y."/>
        </authorList>
    </citation>
    <scope>NUCLEOTIDE SEQUENCE [LARGE SCALE GENOMIC DNA]</scope>
    <source>
        <strain evidence="3 4">FJ4-8</strain>
    </source>
</reference>
<gene>
    <name evidence="3" type="ORF">DDR33_04025</name>
</gene>
<sequence>MLSLFTRRTRAAKFYLSFFILIVSGAAGFNKCIAQNVTLYTPYTRISVPPGESINYDIDVINKGKSVSNAAIAVTGLPKSWIYTLKSGGWTVNQVSVLPNDKKTLSLQLQVPLQVNKGAYNFAVSAKGLGRLPLTVVVSKQGTYKSEFTSAQPNMEGAANSSFTYTATLRNGTGADQVYALNSNVPPGWNVVFKADYKQVSSVNVEANKTKDITIEVDPPDETPAGSYKVPVMAATNSTSAELGLDMVITGSYGLQLTTPTGLLSTKTTAGDEKRVDLTIRNTGTAALKNISLQAASPSNWEVKFEPLKIENLEPGDTTKISATVKADKKAIAGDYVVSLEAKTAEVSSKADFRVTVETSLLSGWLGLLIILLALGSVYYLFRKYGRR</sequence>